<dbReference type="STRING" id="1432307.W9C488"/>
<comment type="caution">
    <text evidence="2">The sequence shown here is derived from an EMBL/GenBank/DDBJ whole genome shotgun (WGS) entry which is preliminary data.</text>
</comment>
<gene>
    <name evidence="2" type="ORF">SBOR_8042</name>
</gene>
<accession>W9C488</accession>
<proteinExistence type="predicted"/>
<organism evidence="2 3">
    <name type="scientific">Sclerotinia borealis (strain F-4128)</name>
    <dbReference type="NCBI Taxonomy" id="1432307"/>
    <lineage>
        <taxon>Eukaryota</taxon>
        <taxon>Fungi</taxon>
        <taxon>Dikarya</taxon>
        <taxon>Ascomycota</taxon>
        <taxon>Pezizomycotina</taxon>
        <taxon>Leotiomycetes</taxon>
        <taxon>Helotiales</taxon>
        <taxon>Sclerotiniaceae</taxon>
        <taxon>Sclerotinia</taxon>
    </lineage>
</organism>
<dbReference type="EMBL" id="AYSA01000481">
    <property type="protein sequence ID" value="ESZ91572.1"/>
    <property type="molecule type" value="Genomic_DNA"/>
</dbReference>
<dbReference type="PANTHER" id="PTHR40619:SF3">
    <property type="entry name" value="FUNGAL STAND N-TERMINAL GOODBYE DOMAIN-CONTAINING PROTEIN"/>
    <property type="match status" value="1"/>
</dbReference>
<dbReference type="OrthoDB" id="4840035at2759"/>
<dbReference type="Pfam" id="PF24809">
    <property type="entry name" value="DUF7708"/>
    <property type="match status" value="1"/>
</dbReference>
<name>W9C488_SCLBF</name>
<reference evidence="2 3" key="1">
    <citation type="journal article" date="2014" name="Genome Announc.">
        <title>Draft genome sequence of Sclerotinia borealis, a psychrophilic plant pathogenic fungus.</title>
        <authorList>
            <person name="Mardanov A.V."/>
            <person name="Beletsky A.V."/>
            <person name="Kadnikov V.V."/>
            <person name="Ignatov A.N."/>
            <person name="Ravin N.V."/>
        </authorList>
    </citation>
    <scope>NUCLEOTIDE SEQUENCE [LARGE SCALE GENOMIC DNA]</scope>
    <source>
        <strain evidence="3">F-4157</strain>
    </source>
</reference>
<dbReference type="Proteomes" id="UP000019487">
    <property type="component" value="Unassembled WGS sequence"/>
</dbReference>
<dbReference type="AlphaFoldDB" id="W9C488"/>
<evidence type="ECO:0000313" key="3">
    <source>
        <dbReference type="Proteomes" id="UP000019487"/>
    </source>
</evidence>
<dbReference type="PANTHER" id="PTHR40619">
    <property type="entry name" value="FUNGAL STAND N-TERMINAL GOODBYE DOMAIN-CONTAINING PROTEIN"/>
    <property type="match status" value="1"/>
</dbReference>
<keyword evidence="3" id="KW-1185">Reference proteome</keyword>
<dbReference type="HOGENOM" id="CLU_027363_0_0_1"/>
<protein>
    <recommendedName>
        <fullName evidence="1">DUF7708 domain-containing protein</fullName>
    </recommendedName>
</protein>
<sequence length="600" mass="68508">MAAKTEDDVDNFSIVQRYSEIVRGDMQDEPLSKGLAAKVDADAERERTGNYDDPATKQLEELEAKSKELEVTWVKFKEKFKIPDDSVGVKNQKPDMNVARLAIQKAQAQIQKNQSSKFGKVKAFFRTSAQVLDSHNYLFDLLPSGEKYTSVFTGAFSSIVKATITHDDIASELSDGFDDISDQVRSFYFVIKLHPKSTYIRYHISLFYFELFGFIICLMREWYQSPLKRLSRCLGTSFLDKTVRGTLKALRQYTKRVETEDRRRQSEMNTRLLFILGATVQQSLVHQAKDSKQHDQDFKALAAYVIALHGKPGSVRNMSPHPLTTHTLIAKTQDEENHLPYFNPIPTWSRDTILADIEHLKPYLQTARDLNNLIDTSHCIEVNSEVSIRVHKWVINTSSEALWIEGPGDVSYPGQATLTSAFMLGNLRRIAIPVIVYFIKYDPRYKWDPEEELLKMIYGLLYQAAQTIPETLEPQLVDLDFSTSRLRKMKEDVAALPEALKMLTDILAIGPPLQFCIIDGLQLFDGRHLSVLVRRSIRDFVALLCRAVKDKSRKEKVFKVLFTTEGMVDELAGAAGRNLVSRETYEDEDEDEMLSIHNIV</sequence>
<evidence type="ECO:0000259" key="1">
    <source>
        <dbReference type="Pfam" id="PF24809"/>
    </source>
</evidence>
<feature type="domain" description="DUF7708" evidence="1">
    <location>
        <begin position="128"/>
        <end position="226"/>
    </location>
</feature>
<evidence type="ECO:0000313" key="2">
    <source>
        <dbReference type="EMBL" id="ESZ91572.1"/>
    </source>
</evidence>
<dbReference type="InterPro" id="IPR056125">
    <property type="entry name" value="DUF7708"/>
</dbReference>